<feature type="signal peptide" evidence="1">
    <location>
        <begin position="1"/>
        <end position="19"/>
    </location>
</feature>
<dbReference type="Proteomes" id="UP000620064">
    <property type="component" value="Unassembled WGS sequence"/>
</dbReference>
<name>A0ABQ2NKL9_9FLAO</name>
<feature type="chain" id="PRO_5047008345" description="Lipoprotein" evidence="1">
    <location>
        <begin position="20"/>
        <end position="200"/>
    </location>
</feature>
<protein>
    <recommendedName>
        <fullName evidence="4">Lipoprotein</fullName>
    </recommendedName>
</protein>
<dbReference type="PROSITE" id="PS51257">
    <property type="entry name" value="PROKAR_LIPOPROTEIN"/>
    <property type="match status" value="1"/>
</dbReference>
<keyword evidence="1" id="KW-0732">Signal</keyword>
<accession>A0ABQ2NKL9</accession>
<proteinExistence type="predicted"/>
<reference evidence="3" key="1">
    <citation type="journal article" date="2019" name="Int. J. Syst. Evol. Microbiol.">
        <title>The Global Catalogue of Microorganisms (GCM) 10K type strain sequencing project: providing services to taxonomists for standard genome sequencing and annotation.</title>
        <authorList>
            <consortium name="The Broad Institute Genomics Platform"/>
            <consortium name="The Broad Institute Genome Sequencing Center for Infectious Disease"/>
            <person name="Wu L."/>
            <person name="Ma J."/>
        </authorList>
    </citation>
    <scope>NUCLEOTIDE SEQUENCE [LARGE SCALE GENOMIC DNA]</scope>
    <source>
        <strain evidence="3">CGMCC 1.7656</strain>
    </source>
</reference>
<evidence type="ECO:0000313" key="3">
    <source>
        <dbReference type="Proteomes" id="UP000620064"/>
    </source>
</evidence>
<sequence length="200" mass="23269">MPKLFSFFVFLIFSCPLFSQEIVDYIGIPEVNFGETKLVLAESSQKSKTLYIQDYIPEDSRLEDAPYTISIYFFNKNIDAKEATYQKTGELDTRQETDKHCSYNVTENPNGTEFIVDFFTSNIAKKKEKDEPEPEQEMADYNIYRFRNVLLGEESAFMIITYKQNNIGDTKYFIKSVGKSRNKLMENIITMTIPNVTLKK</sequence>
<gene>
    <name evidence="2" type="ORF">GCM10010992_16760</name>
</gene>
<evidence type="ECO:0008006" key="4">
    <source>
        <dbReference type="Google" id="ProtNLM"/>
    </source>
</evidence>
<comment type="caution">
    <text evidence="2">The sequence shown here is derived from an EMBL/GenBank/DDBJ whole genome shotgun (WGS) entry which is preliminary data.</text>
</comment>
<evidence type="ECO:0000313" key="2">
    <source>
        <dbReference type="EMBL" id="GGP04412.1"/>
    </source>
</evidence>
<dbReference type="RefSeq" id="WP_188617658.1">
    <property type="nucleotide sequence ID" value="NZ_BMLV01000003.1"/>
</dbReference>
<evidence type="ECO:0000256" key="1">
    <source>
        <dbReference type="SAM" id="SignalP"/>
    </source>
</evidence>
<keyword evidence="3" id="KW-1185">Reference proteome</keyword>
<organism evidence="2 3">
    <name type="scientific">Cloacibacterium rupense</name>
    <dbReference type="NCBI Taxonomy" id="517423"/>
    <lineage>
        <taxon>Bacteria</taxon>
        <taxon>Pseudomonadati</taxon>
        <taxon>Bacteroidota</taxon>
        <taxon>Flavobacteriia</taxon>
        <taxon>Flavobacteriales</taxon>
        <taxon>Weeksellaceae</taxon>
    </lineage>
</organism>
<dbReference type="EMBL" id="BMLV01000003">
    <property type="protein sequence ID" value="GGP04412.1"/>
    <property type="molecule type" value="Genomic_DNA"/>
</dbReference>